<evidence type="ECO:0000313" key="3">
    <source>
        <dbReference type="Proteomes" id="UP001209553"/>
    </source>
</evidence>
<dbReference type="Proteomes" id="UP001209553">
    <property type="component" value="Unassembled WGS sequence"/>
</dbReference>
<accession>A0ABT2QS31</accession>
<feature type="domain" description="Serine aminopeptidase S33" evidence="1">
    <location>
        <begin position="28"/>
        <end position="287"/>
    </location>
</feature>
<gene>
    <name evidence="2" type="ORF">N9R04_08675</name>
</gene>
<dbReference type="GO" id="GO:0016787">
    <property type="term" value="F:hydrolase activity"/>
    <property type="evidence" value="ECO:0007669"/>
    <property type="project" value="UniProtKB-KW"/>
</dbReference>
<protein>
    <submittedName>
        <fullName evidence="2">Alpha/beta hydrolase</fullName>
    </submittedName>
</protein>
<name>A0ABT2QS31_9STAP</name>
<keyword evidence="3" id="KW-1185">Reference proteome</keyword>
<organism evidence="2 3">
    <name type="scientific">Staphylococcus marylandisciuri</name>
    <dbReference type="NCBI Taxonomy" id="2981529"/>
    <lineage>
        <taxon>Bacteria</taxon>
        <taxon>Bacillati</taxon>
        <taxon>Bacillota</taxon>
        <taxon>Bacilli</taxon>
        <taxon>Bacillales</taxon>
        <taxon>Staphylococcaceae</taxon>
        <taxon>Staphylococcus</taxon>
    </lineage>
</organism>
<dbReference type="Gene3D" id="3.40.50.1820">
    <property type="entry name" value="alpha/beta hydrolase"/>
    <property type="match status" value="1"/>
</dbReference>
<dbReference type="PANTHER" id="PTHR11614">
    <property type="entry name" value="PHOSPHOLIPASE-RELATED"/>
    <property type="match status" value="1"/>
</dbReference>
<proteinExistence type="predicted"/>
<keyword evidence="2" id="KW-0378">Hydrolase</keyword>
<dbReference type="InterPro" id="IPR022742">
    <property type="entry name" value="Hydrolase_4"/>
</dbReference>
<dbReference type="InterPro" id="IPR051044">
    <property type="entry name" value="MAG_DAG_Lipase"/>
</dbReference>
<evidence type="ECO:0000259" key="1">
    <source>
        <dbReference type="Pfam" id="PF12146"/>
    </source>
</evidence>
<reference evidence="2 3" key="1">
    <citation type="journal article" date="2023" name="Int. J. Syst. Evol. Microbiol.">
        <title>Streptococcus sciuri sp. nov., Staphylococcus marylandisciuri sp. nov. and Staphylococcus americanisciuri sp. nov., isolated from faeces of eastern grey squirrel (Sciurus carolinensis).</title>
        <authorList>
            <person name="Volokhov D.V."/>
            <person name="Zagorodnyaya T.A."/>
            <person name="Furtak V.A."/>
            <person name="Nattanmai G."/>
            <person name="Randall L."/>
            <person name="Jose S."/>
            <person name="Gao Y."/>
            <person name="Eisenberg T."/>
            <person name="Delmonte P."/>
            <person name="Blom J."/>
            <person name="Mitchell K.K."/>
        </authorList>
    </citation>
    <scope>NUCLEOTIDE SEQUENCE [LARGE SCALE GENOMIC DNA]</scope>
    <source>
        <strain evidence="2 3">SQ8-PEA</strain>
    </source>
</reference>
<dbReference type="Pfam" id="PF12146">
    <property type="entry name" value="Hydrolase_4"/>
    <property type="match status" value="1"/>
</dbReference>
<evidence type="ECO:0000313" key="2">
    <source>
        <dbReference type="EMBL" id="MCU5746782.1"/>
    </source>
</evidence>
<dbReference type="EMBL" id="JAOPKZ010000014">
    <property type="protein sequence ID" value="MCU5746782.1"/>
    <property type="molecule type" value="Genomic_DNA"/>
</dbReference>
<comment type="caution">
    <text evidence="2">The sequence shown here is derived from an EMBL/GenBank/DDBJ whole genome shotgun (WGS) entry which is preliminary data.</text>
</comment>
<sequence length="308" mass="35879">MGNEIFYIRVSDGTQLEVQIDKAKIQTLGVIHIFHGMAEHFKRYNHLVKSLNEQGFDVIRHHHRGHGYDIAEEDRGHISSFKQVSEDAYEIIETLKGGYDDQLPYIILGHSMGSLIARTFANRHSRLIDGLILTGTPQLNPWLTRINLVFLKIITFIFGKKRCMQWLNNMIQKSFMKKIKNNSQPHSWLSSNAEEVQKYNEDPHSGFLVSNQLIYGMSAAMNQSVKIKNLKGIKSSLPILLINGKEDPVNKYGQGVRFLGKRLKRAGVEHVTVHMYKYRRHEILFEEGYENVWQHMLNWIDKRILRRR</sequence>
<dbReference type="RefSeq" id="WP_262856463.1">
    <property type="nucleotide sequence ID" value="NZ_JAOPKZ010000014.1"/>
</dbReference>
<dbReference type="SUPFAM" id="SSF53474">
    <property type="entry name" value="alpha/beta-Hydrolases"/>
    <property type="match status" value="1"/>
</dbReference>
<dbReference type="InterPro" id="IPR029058">
    <property type="entry name" value="AB_hydrolase_fold"/>
</dbReference>